<dbReference type="EMBL" id="AYZI01000001">
    <property type="protein sequence ID" value="KRM92488.1"/>
    <property type="molecule type" value="Genomic_DNA"/>
</dbReference>
<evidence type="ECO:0000313" key="2">
    <source>
        <dbReference type="EMBL" id="KRM92488.1"/>
    </source>
</evidence>
<name>A0A0R2CLL7_9LACO</name>
<evidence type="ECO:0000256" key="1">
    <source>
        <dbReference type="SAM" id="Phobius"/>
    </source>
</evidence>
<feature type="transmembrane region" description="Helical" evidence="1">
    <location>
        <begin position="6"/>
        <end position="25"/>
    </location>
</feature>
<sequence>MNEFWQIIIGSGLSTAIINGIFSLIRLKQDAKDKKELEDIKEQFVSQQSSIKQDLANIGHNTQYMFDFKVKIYSELNEKLIIAVDMSTLIVPTVENNLPKDEKEKNKEINRRDVDFCEAFNEFTKVQRKYMPFYDDNIIVETDNMIDEMGKLRIFFRYKYVDTSMRSFVDSQMKEIEMIHNNLTDNTKKVSNMIKNIFDNELDSK</sequence>
<keyword evidence="1" id="KW-0812">Transmembrane</keyword>
<reference evidence="2 3" key="1">
    <citation type="journal article" date="2015" name="Genome Announc.">
        <title>Expanding the biotechnology potential of lactobacilli through comparative genomics of 213 strains and associated genera.</title>
        <authorList>
            <person name="Sun Z."/>
            <person name="Harris H.M."/>
            <person name="McCann A."/>
            <person name="Guo C."/>
            <person name="Argimon S."/>
            <person name="Zhang W."/>
            <person name="Yang X."/>
            <person name="Jeffery I.B."/>
            <person name="Cooney J.C."/>
            <person name="Kagawa T.F."/>
            <person name="Liu W."/>
            <person name="Song Y."/>
            <person name="Salvetti E."/>
            <person name="Wrobel A."/>
            <person name="Rasinkangas P."/>
            <person name="Parkhill J."/>
            <person name="Rea M.C."/>
            <person name="O'Sullivan O."/>
            <person name="Ritari J."/>
            <person name="Douillard F.P."/>
            <person name="Paul Ross R."/>
            <person name="Yang R."/>
            <person name="Briner A.E."/>
            <person name="Felis G.E."/>
            <person name="de Vos W.M."/>
            <person name="Barrangou R."/>
            <person name="Klaenhammer T.R."/>
            <person name="Caufield P.W."/>
            <person name="Cui Y."/>
            <person name="Zhang H."/>
            <person name="O'Toole P.W."/>
        </authorList>
    </citation>
    <scope>NUCLEOTIDE SEQUENCE [LARGE SCALE GENOMIC DNA]</scope>
    <source>
        <strain evidence="2 3">DSM 22689</strain>
    </source>
</reference>
<keyword evidence="1" id="KW-0472">Membrane</keyword>
<dbReference type="RefSeq" id="WP_035422168.1">
    <property type="nucleotide sequence ID" value="NZ_AYZI01000001.1"/>
</dbReference>
<protein>
    <submittedName>
        <fullName evidence="2">Uncharacterized protein</fullName>
    </submittedName>
</protein>
<accession>A0A0R2CLL7</accession>
<dbReference type="Proteomes" id="UP000051586">
    <property type="component" value="Unassembled WGS sequence"/>
</dbReference>
<gene>
    <name evidence="2" type="ORF">FC87_GL000100</name>
</gene>
<keyword evidence="1" id="KW-1133">Transmembrane helix</keyword>
<comment type="caution">
    <text evidence="2">The sequence shown here is derived from an EMBL/GenBank/DDBJ whole genome shotgun (WGS) entry which is preliminary data.</text>
</comment>
<dbReference type="AlphaFoldDB" id="A0A0R2CLL7"/>
<dbReference type="PATRIC" id="fig|1423745.4.peg.107"/>
<evidence type="ECO:0000313" key="3">
    <source>
        <dbReference type="Proteomes" id="UP000051586"/>
    </source>
</evidence>
<organism evidence="2 3">
    <name type="scientific">Fructilactobacillus florum DSM 22689 = JCM 16035</name>
    <dbReference type="NCBI Taxonomy" id="1423745"/>
    <lineage>
        <taxon>Bacteria</taxon>
        <taxon>Bacillati</taxon>
        <taxon>Bacillota</taxon>
        <taxon>Bacilli</taxon>
        <taxon>Lactobacillales</taxon>
        <taxon>Lactobacillaceae</taxon>
        <taxon>Fructilactobacillus</taxon>
    </lineage>
</organism>
<proteinExistence type="predicted"/>